<dbReference type="AlphaFoldDB" id="A0A066WRA9"/>
<dbReference type="HOGENOM" id="CLU_1603889_0_0_1"/>
<protein>
    <submittedName>
        <fullName evidence="1">Uncharacterized protein</fullName>
    </submittedName>
</protein>
<dbReference type="InParanoid" id="A0A066WRA9"/>
<comment type="caution">
    <text evidence="1">The sequence shown here is derived from an EMBL/GenBank/DDBJ whole genome shotgun (WGS) entry which is preliminary data.</text>
</comment>
<accession>A0A066WRA9</accession>
<gene>
    <name evidence="1" type="ORF">K437DRAFT_253198</name>
</gene>
<dbReference type="EMBL" id="JMSN01000003">
    <property type="protein sequence ID" value="KDN53185.1"/>
    <property type="molecule type" value="Genomic_DNA"/>
</dbReference>
<dbReference type="Proteomes" id="UP000027361">
    <property type="component" value="Unassembled WGS sequence"/>
</dbReference>
<name>A0A066WRA9_TILAU</name>
<dbReference type="RefSeq" id="XP_013246024.1">
    <property type="nucleotide sequence ID" value="XM_013390570.1"/>
</dbReference>
<evidence type="ECO:0000313" key="1">
    <source>
        <dbReference type="EMBL" id="KDN53185.1"/>
    </source>
</evidence>
<sequence>MPTTDAVTPSRALILPLADIIVTRDERSKLKVAGTVTMIDPGSATCVVSDLSSTAVFNSAGFEASARSTGVAPPSLAIDLSSCLEDPSVYTPGLGDKVQCTGYLERKEIPGASNEKCDDCVLQAIQFRISDQLDIAAWNQAARKVSHYKHKKPSSDEHIETVLSAR</sequence>
<organism evidence="1 2">
    <name type="scientific">Tilletiaria anomala (strain ATCC 24038 / CBS 436.72 / UBC 951)</name>
    <dbReference type="NCBI Taxonomy" id="1037660"/>
    <lineage>
        <taxon>Eukaryota</taxon>
        <taxon>Fungi</taxon>
        <taxon>Dikarya</taxon>
        <taxon>Basidiomycota</taxon>
        <taxon>Ustilaginomycotina</taxon>
        <taxon>Exobasidiomycetes</taxon>
        <taxon>Georgefischeriales</taxon>
        <taxon>Tilletiariaceae</taxon>
        <taxon>Tilletiaria</taxon>
    </lineage>
</organism>
<proteinExistence type="predicted"/>
<evidence type="ECO:0000313" key="2">
    <source>
        <dbReference type="Proteomes" id="UP000027361"/>
    </source>
</evidence>
<keyword evidence="2" id="KW-1185">Reference proteome</keyword>
<reference evidence="1 2" key="1">
    <citation type="submission" date="2014-05" db="EMBL/GenBank/DDBJ databases">
        <title>Draft genome sequence of a rare smut relative, Tilletiaria anomala UBC 951.</title>
        <authorList>
            <consortium name="DOE Joint Genome Institute"/>
            <person name="Toome M."/>
            <person name="Kuo A."/>
            <person name="Henrissat B."/>
            <person name="Lipzen A."/>
            <person name="Tritt A."/>
            <person name="Yoshinaga Y."/>
            <person name="Zane M."/>
            <person name="Barry K."/>
            <person name="Grigoriev I.V."/>
            <person name="Spatafora J.W."/>
            <person name="Aimea M.C."/>
        </authorList>
    </citation>
    <scope>NUCLEOTIDE SEQUENCE [LARGE SCALE GENOMIC DNA]</scope>
    <source>
        <strain evidence="1 2">UBC 951</strain>
    </source>
</reference>
<dbReference type="GeneID" id="25263499"/>
<dbReference type="OrthoDB" id="2542959at2759"/>